<evidence type="ECO:0000313" key="3">
    <source>
        <dbReference type="Proteomes" id="UP000236161"/>
    </source>
</evidence>
<feature type="compositionally biased region" description="Basic and acidic residues" evidence="1">
    <location>
        <begin position="16"/>
        <end position="25"/>
    </location>
</feature>
<gene>
    <name evidence="2" type="ORF">AXF42_Ash004178</name>
</gene>
<accession>A0A2I0A285</accession>
<dbReference type="AlphaFoldDB" id="A0A2I0A285"/>
<feature type="region of interest" description="Disordered" evidence="1">
    <location>
        <begin position="1"/>
        <end position="47"/>
    </location>
</feature>
<name>A0A2I0A285_9ASPA</name>
<reference evidence="2 3" key="1">
    <citation type="journal article" date="2017" name="Nature">
        <title>The Apostasia genome and the evolution of orchids.</title>
        <authorList>
            <person name="Zhang G.Q."/>
            <person name="Liu K.W."/>
            <person name="Li Z."/>
            <person name="Lohaus R."/>
            <person name="Hsiao Y.Y."/>
            <person name="Niu S.C."/>
            <person name="Wang J.Y."/>
            <person name="Lin Y.C."/>
            <person name="Xu Q."/>
            <person name="Chen L.J."/>
            <person name="Yoshida K."/>
            <person name="Fujiwara S."/>
            <person name="Wang Z.W."/>
            <person name="Zhang Y.Q."/>
            <person name="Mitsuda N."/>
            <person name="Wang M."/>
            <person name="Liu G.H."/>
            <person name="Pecoraro L."/>
            <person name="Huang H.X."/>
            <person name="Xiao X.J."/>
            <person name="Lin M."/>
            <person name="Wu X.Y."/>
            <person name="Wu W.L."/>
            <person name="Chen Y.Y."/>
            <person name="Chang S.B."/>
            <person name="Sakamoto S."/>
            <person name="Ohme-Takagi M."/>
            <person name="Yagi M."/>
            <person name="Zeng S.J."/>
            <person name="Shen C.Y."/>
            <person name="Yeh C.M."/>
            <person name="Luo Y.B."/>
            <person name="Tsai W.C."/>
            <person name="Van de Peer Y."/>
            <person name="Liu Z.J."/>
        </authorList>
    </citation>
    <scope>NUCLEOTIDE SEQUENCE [LARGE SCALE GENOMIC DNA]</scope>
    <source>
        <strain evidence="3">cv. Shenzhen</strain>
        <tissue evidence="2">Stem</tissue>
    </source>
</reference>
<keyword evidence="3" id="KW-1185">Reference proteome</keyword>
<dbReference type="EMBL" id="KZ452037">
    <property type="protein sequence ID" value="PKA49637.1"/>
    <property type="molecule type" value="Genomic_DNA"/>
</dbReference>
<sequence>MKAPEDVDVGCGGPRNTEERKRVPEDGGAQMREPVNRGLGGRFCPRQPEKAHKDLRWFREEIPYVHRSISE</sequence>
<evidence type="ECO:0000313" key="2">
    <source>
        <dbReference type="EMBL" id="PKA49637.1"/>
    </source>
</evidence>
<protein>
    <submittedName>
        <fullName evidence="2">Uncharacterized protein</fullName>
    </submittedName>
</protein>
<dbReference type="Proteomes" id="UP000236161">
    <property type="component" value="Unassembled WGS sequence"/>
</dbReference>
<proteinExistence type="predicted"/>
<organism evidence="2 3">
    <name type="scientific">Apostasia shenzhenica</name>
    <dbReference type="NCBI Taxonomy" id="1088818"/>
    <lineage>
        <taxon>Eukaryota</taxon>
        <taxon>Viridiplantae</taxon>
        <taxon>Streptophyta</taxon>
        <taxon>Embryophyta</taxon>
        <taxon>Tracheophyta</taxon>
        <taxon>Spermatophyta</taxon>
        <taxon>Magnoliopsida</taxon>
        <taxon>Liliopsida</taxon>
        <taxon>Asparagales</taxon>
        <taxon>Orchidaceae</taxon>
        <taxon>Apostasioideae</taxon>
        <taxon>Apostasia</taxon>
    </lineage>
</organism>
<evidence type="ECO:0000256" key="1">
    <source>
        <dbReference type="SAM" id="MobiDB-lite"/>
    </source>
</evidence>